<dbReference type="InterPro" id="IPR028973">
    <property type="entry name" value="PhnB-like"/>
</dbReference>
<reference evidence="2 3" key="1">
    <citation type="submission" date="2019-02" db="EMBL/GenBank/DDBJ databases">
        <title>Paenibacillus sp. nov., isolated from surface-sterilized tissue of Thalictrum simplex L.</title>
        <authorList>
            <person name="Tuo L."/>
        </authorList>
    </citation>
    <scope>NUCLEOTIDE SEQUENCE [LARGE SCALE GENOMIC DNA]</scope>
    <source>
        <strain evidence="2 3">N2SHLJ1</strain>
    </source>
</reference>
<dbReference type="EMBL" id="SIRE01000009">
    <property type="protein sequence ID" value="TBL78576.1"/>
    <property type="molecule type" value="Genomic_DNA"/>
</dbReference>
<dbReference type="AlphaFoldDB" id="A0A4Q9DQ78"/>
<accession>A0A4Q9DQ78</accession>
<comment type="caution">
    <text evidence="2">The sequence shown here is derived from an EMBL/GenBank/DDBJ whole genome shotgun (WGS) entry which is preliminary data.</text>
</comment>
<evidence type="ECO:0000259" key="1">
    <source>
        <dbReference type="Pfam" id="PF06983"/>
    </source>
</evidence>
<dbReference type="RefSeq" id="WP_131013932.1">
    <property type="nucleotide sequence ID" value="NZ_SIRE01000009.1"/>
</dbReference>
<dbReference type="Gene3D" id="3.10.180.10">
    <property type="entry name" value="2,3-Dihydroxybiphenyl 1,2-Dioxygenase, domain 1"/>
    <property type="match status" value="1"/>
</dbReference>
<dbReference type="InterPro" id="IPR029068">
    <property type="entry name" value="Glyas_Bleomycin-R_OHBP_Dase"/>
</dbReference>
<feature type="domain" description="PhnB-like" evidence="1">
    <location>
        <begin position="4"/>
        <end position="135"/>
    </location>
</feature>
<proteinExistence type="predicted"/>
<dbReference type="OrthoDB" id="9795306at2"/>
<sequence length="141" mass="15533">MSIKLIPYLIMDGNAGEAIQFYVEALEAKVLFSQSFGEMPANPEFPLPEEAKNRVGHATLQIGESSLMFSDTFPGQPYQAGNNITICVNTKDKETTQRLFDGLQQGGRIDAPLHATHFSSAYGVITDKFGITFQFFTESMA</sequence>
<dbReference type="SUPFAM" id="SSF54593">
    <property type="entry name" value="Glyoxalase/Bleomycin resistance protein/Dihydroxybiphenyl dioxygenase"/>
    <property type="match status" value="1"/>
</dbReference>
<dbReference type="Proteomes" id="UP000293142">
    <property type="component" value="Unassembled WGS sequence"/>
</dbReference>
<gene>
    <name evidence="2" type="ORF">EYB31_13820</name>
</gene>
<name>A0A4Q9DQ78_9BACL</name>
<dbReference type="CDD" id="cd06588">
    <property type="entry name" value="PhnB_like"/>
    <property type="match status" value="1"/>
</dbReference>
<organism evidence="2 3">
    <name type="scientific">Paenibacillus thalictri</name>
    <dbReference type="NCBI Taxonomy" id="2527873"/>
    <lineage>
        <taxon>Bacteria</taxon>
        <taxon>Bacillati</taxon>
        <taxon>Bacillota</taxon>
        <taxon>Bacilli</taxon>
        <taxon>Bacillales</taxon>
        <taxon>Paenibacillaceae</taxon>
        <taxon>Paenibacillus</taxon>
    </lineage>
</organism>
<dbReference type="PANTHER" id="PTHR33990:SF1">
    <property type="entry name" value="PROTEIN YJDN"/>
    <property type="match status" value="1"/>
</dbReference>
<evidence type="ECO:0000313" key="3">
    <source>
        <dbReference type="Proteomes" id="UP000293142"/>
    </source>
</evidence>
<dbReference type="Pfam" id="PF06983">
    <property type="entry name" value="3-dmu-9_3-mt"/>
    <property type="match status" value="1"/>
</dbReference>
<keyword evidence="3" id="KW-1185">Reference proteome</keyword>
<dbReference type="PANTHER" id="PTHR33990">
    <property type="entry name" value="PROTEIN YJDN-RELATED"/>
    <property type="match status" value="1"/>
</dbReference>
<protein>
    <submittedName>
        <fullName evidence="2">VOC family protein</fullName>
    </submittedName>
</protein>
<evidence type="ECO:0000313" key="2">
    <source>
        <dbReference type="EMBL" id="TBL78576.1"/>
    </source>
</evidence>